<dbReference type="InterPro" id="IPR038050">
    <property type="entry name" value="Neuro_actylchol_rec"/>
</dbReference>
<dbReference type="Pfam" id="PF02932">
    <property type="entry name" value="Neur_chan_memb"/>
    <property type="match status" value="1"/>
</dbReference>
<dbReference type="Gene3D" id="1.20.58.390">
    <property type="entry name" value="Neurotransmitter-gated ion-channel transmembrane domain"/>
    <property type="match status" value="1"/>
</dbReference>
<keyword evidence="3" id="KW-0813">Transport</keyword>
<gene>
    <name evidence="15" type="ORF">O3P69_017833</name>
</gene>
<evidence type="ECO:0000256" key="5">
    <source>
        <dbReference type="ARBA" id="ARBA00022692"/>
    </source>
</evidence>
<dbReference type="AlphaFoldDB" id="A0AAW0THM2"/>
<dbReference type="SUPFAM" id="SSF63712">
    <property type="entry name" value="Nicotinic receptor ligand binding domain-like"/>
    <property type="match status" value="1"/>
</dbReference>
<feature type="transmembrane region" description="Helical" evidence="11">
    <location>
        <begin position="329"/>
        <end position="351"/>
    </location>
</feature>
<dbReference type="SUPFAM" id="SSF90112">
    <property type="entry name" value="Neurotransmitter-gated ion-channel transmembrane pore"/>
    <property type="match status" value="1"/>
</dbReference>
<protein>
    <recommendedName>
        <fullName evidence="17">Glycine receptor subunit alphaZ1-like</fullName>
    </recommendedName>
</protein>
<dbReference type="InterPro" id="IPR006028">
    <property type="entry name" value="GABAA/Glycine_rcpt"/>
</dbReference>
<keyword evidence="5 11" id="KW-0812">Transmembrane</keyword>
<dbReference type="PRINTS" id="PR00252">
    <property type="entry name" value="NRIONCHANNEL"/>
</dbReference>
<evidence type="ECO:0000313" key="16">
    <source>
        <dbReference type="Proteomes" id="UP001487740"/>
    </source>
</evidence>
<accession>A0AAW0THM2</accession>
<keyword evidence="6 12" id="KW-0732">Signal</keyword>
<name>A0AAW0THM2_SCYPA</name>
<keyword evidence="10" id="KW-0407">Ion channel</keyword>
<evidence type="ECO:0000313" key="15">
    <source>
        <dbReference type="EMBL" id="KAK8386613.1"/>
    </source>
</evidence>
<dbReference type="Pfam" id="PF02931">
    <property type="entry name" value="Neur_chan_LBD"/>
    <property type="match status" value="1"/>
</dbReference>
<evidence type="ECO:0000256" key="10">
    <source>
        <dbReference type="ARBA" id="ARBA00023303"/>
    </source>
</evidence>
<evidence type="ECO:0000256" key="8">
    <source>
        <dbReference type="ARBA" id="ARBA00023065"/>
    </source>
</evidence>
<feature type="domain" description="Neurotransmitter-gated ion-channel ligand-binding" evidence="13">
    <location>
        <begin position="53"/>
        <end position="263"/>
    </location>
</feature>
<sequence>MDAQGVVIFVWLMTSPWCCAGEGAAGKASDANKLSIVPPGYLQELAPWPQVLNHDGSPLMINFSLKVNAIMETDDKQTSVILDSFFRVTWNDWRLKYPEAEESGKGSGGGGGGGDEEVRHTIVNPVLLEEVWLPDPYIFIVRDINTLRLLLKDVRGVLLYSDGRLFVSILTKIHLGCSAKFSRFPFDEQECRLAIYSYMYEAPALEMRWLPEGLVVDPRVKDQLTNFDYTFTIGNTSSHTCPCYKCIPPEAPCVYATLVLTRKVLGHLLSTFLPSGLFVAVSYASLFWPADVIPGRTVLVITSLLTLVSMHTGVRQSSPETSYIKAVDVWMITCIVMSALMLFEYGLVLFIKKQQKLPAPPVQEEPPSRDTHISQSTKSIKAAFELSARREAGKVAPLQVKLNTWQSAHRYWKTLKVDRVEHIFKVLAPTVFLLFNLVYWPYYLVY</sequence>
<comment type="caution">
    <text evidence="15">The sequence shown here is derived from an EMBL/GenBank/DDBJ whole genome shotgun (WGS) entry which is preliminary data.</text>
</comment>
<evidence type="ECO:0000256" key="9">
    <source>
        <dbReference type="ARBA" id="ARBA00023136"/>
    </source>
</evidence>
<dbReference type="InterPro" id="IPR036734">
    <property type="entry name" value="Neur_chan_lig-bd_sf"/>
</dbReference>
<dbReference type="EMBL" id="JARAKH010000030">
    <property type="protein sequence ID" value="KAK8386613.1"/>
    <property type="molecule type" value="Genomic_DNA"/>
</dbReference>
<keyword evidence="16" id="KW-1185">Reference proteome</keyword>
<feature type="transmembrane region" description="Helical" evidence="11">
    <location>
        <begin position="423"/>
        <end position="442"/>
    </location>
</feature>
<feature type="domain" description="Neurotransmitter-gated ion-channel transmembrane" evidence="14">
    <location>
        <begin position="272"/>
        <end position="355"/>
    </location>
</feature>
<evidence type="ECO:0000256" key="11">
    <source>
        <dbReference type="SAM" id="Phobius"/>
    </source>
</evidence>
<dbReference type="InterPro" id="IPR006201">
    <property type="entry name" value="Neur_channel"/>
</dbReference>
<evidence type="ECO:0000256" key="7">
    <source>
        <dbReference type="ARBA" id="ARBA00022989"/>
    </source>
</evidence>
<dbReference type="InterPro" id="IPR006202">
    <property type="entry name" value="Neur_chan_lig-bd"/>
</dbReference>
<keyword evidence="9 11" id="KW-0472">Membrane</keyword>
<keyword evidence="4" id="KW-1003">Cell membrane</keyword>
<proteinExistence type="predicted"/>
<feature type="transmembrane region" description="Helical" evidence="11">
    <location>
        <begin position="264"/>
        <end position="286"/>
    </location>
</feature>
<evidence type="ECO:0000256" key="6">
    <source>
        <dbReference type="ARBA" id="ARBA00022729"/>
    </source>
</evidence>
<evidence type="ECO:0000259" key="13">
    <source>
        <dbReference type="Pfam" id="PF02931"/>
    </source>
</evidence>
<dbReference type="GO" id="GO:0099095">
    <property type="term" value="F:ligand-gated monoatomic anion channel activity"/>
    <property type="evidence" value="ECO:0007669"/>
    <property type="project" value="UniProtKB-ARBA"/>
</dbReference>
<feature type="signal peptide" evidence="12">
    <location>
        <begin position="1"/>
        <end position="20"/>
    </location>
</feature>
<dbReference type="GO" id="GO:0005254">
    <property type="term" value="F:chloride channel activity"/>
    <property type="evidence" value="ECO:0007669"/>
    <property type="project" value="UniProtKB-ARBA"/>
</dbReference>
<evidence type="ECO:0000259" key="14">
    <source>
        <dbReference type="Pfam" id="PF02932"/>
    </source>
</evidence>
<dbReference type="Proteomes" id="UP001487740">
    <property type="component" value="Unassembled WGS sequence"/>
</dbReference>
<evidence type="ECO:0000256" key="4">
    <source>
        <dbReference type="ARBA" id="ARBA00022475"/>
    </source>
</evidence>
<evidence type="ECO:0000256" key="3">
    <source>
        <dbReference type="ARBA" id="ARBA00022448"/>
    </source>
</evidence>
<dbReference type="PRINTS" id="PR00253">
    <property type="entry name" value="GABAARECEPTR"/>
</dbReference>
<evidence type="ECO:0000256" key="1">
    <source>
        <dbReference type="ARBA" id="ARBA00004141"/>
    </source>
</evidence>
<reference evidence="15 16" key="1">
    <citation type="submission" date="2023-03" db="EMBL/GenBank/DDBJ databases">
        <title>High-quality genome of Scylla paramamosain provides insights in environmental adaptation.</title>
        <authorList>
            <person name="Zhang L."/>
        </authorList>
    </citation>
    <scope>NUCLEOTIDE SEQUENCE [LARGE SCALE GENOMIC DNA]</scope>
    <source>
        <strain evidence="15">LZ_2023a</strain>
        <tissue evidence="15">Muscle</tissue>
    </source>
</reference>
<feature type="chain" id="PRO_5044013188" description="Glycine receptor subunit alphaZ1-like" evidence="12">
    <location>
        <begin position="21"/>
        <end position="446"/>
    </location>
</feature>
<dbReference type="InterPro" id="IPR006029">
    <property type="entry name" value="Neurotrans-gated_channel_TM"/>
</dbReference>
<feature type="transmembrane region" description="Helical" evidence="11">
    <location>
        <begin position="298"/>
        <end position="317"/>
    </location>
</feature>
<dbReference type="Gene3D" id="2.70.170.10">
    <property type="entry name" value="Neurotransmitter-gated ion-channel ligand-binding domain"/>
    <property type="match status" value="1"/>
</dbReference>
<evidence type="ECO:0000256" key="2">
    <source>
        <dbReference type="ARBA" id="ARBA00004236"/>
    </source>
</evidence>
<keyword evidence="7 11" id="KW-1133">Transmembrane helix</keyword>
<dbReference type="InterPro" id="IPR036719">
    <property type="entry name" value="Neuro-gated_channel_TM_sf"/>
</dbReference>
<organism evidence="15 16">
    <name type="scientific">Scylla paramamosain</name>
    <name type="common">Mud crab</name>
    <dbReference type="NCBI Taxonomy" id="85552"/>
    <lineage>
        <taxon>Eukaryota</taxon>
        <taxon>Metazoa</taxon>
        <taxon>Ecdysozoa</taxon>
        <taxon>Arthropoda</taxon>
        <taxon>Crustacea</taxon>
        <taxon>Multicrustacea</taxon>
        <taxon>Malacostraca</taxon>
        <taxon>Eumalacostraca</taxon>
        <taxon>Eucarida</taxon>
        <taxon>Decapoda</taxon>
        <taxon>Pleocyemata</taxon>
        <taxon>Brachyura</taxon>
        <taxon>Eubrachyura</taxon>
        <taxon>Portunoidea</taxon>
        <taxon>Portunidae</taxon>
        <taxon>Portuninae</taxon>
        <taxon>Scylla</taxon>
    </lineage>
</organism>
<evidence type="ECO:0008006" key="17">
    <source>
        <dbReference type="Google" id="ProtNLM"/>
    </source>
</evidence>
<dbReference type="GO" id="GO:0004888">
    <property type="term" value="F:transmembrane signaling receptor activity"/>
    <property type="evidence" value="ECO:0007669"/>
    <property type="project" value="InterPro"/>
</dbReference>
<comment type="subcellular location">
    <subcellularLocation>
        <location evidence="2">Cell membrane</location>
    </subcellularLocation>
    <subcellularLocation>
        <location evidence="1">Membrane</location>
        <topology evidence="1">Multi-pass membrane protein</topology>
    </subcellularLocation>
</comment>
<dbReference type="PANTHER" id="PTHR18945">
    <property type="entry name" value="NEUROTRANSMITTER GATED ION CHANNEL"/>
    <property type="match status" value="1"/>
</dbReference>
<dbReference type="GO" id="GO:0005230">
    <property type="term" value="F:extracellular ligand-gated monoatomic ion channel activity"/>
    <property type="evidence" value="ECO:0007669"/>
    <property type="project" value="InterPro"/>
</dbReference>
<keyword evidence="8" id="KW-0406">Ion transport</keyword>
<dbReference type="GO" id="GO:0005886">
    <property type="term" value="C:plasma membrane"/>
    <property type="evidence" value="ECO:0007669"/>
    <property type="project" value="UniProtKB-SubCell"/>
</dbReference>
<evidence type="ECO:0000256" key="12">
    <source>
        <dbReference type="SAM" id="SignalP"/>
    </source>
</evidence>